<dbReference type="SUPFAM" id="SSF53448">
    <property type="entry name" value="Nucleotide-diphospho-sugar transferases"/>
    <property type="match status" value="1"/>
</dbReference>
<evidence type="ECO:0000256" key="1">
    <source>
        <dbReference type="SAM" id="MobiDB-lite"/>
    </source>
</evidence>
<gene>
    <name evidence="2" type="ORF">Dsi01nite_053550</name>
</gene>
<dbReference type="Proteomes" id="UP000660611">
    <property type="component" value="Unassembled WGS sequence"/>
</dbReference>
<evidence type="ECO:0000313" key="2">
    <source>
        <dbReference type="EMBL" id="GIG47314.1"/>
    </source>
</evidence>
<comment type="caution">
    <text evidence="2">The sequence shown here is derived from an EMBL/GenBank/DDBJ whole genome shotgun (WGS) entry which is preliminary data.</text>
</comment>
<feature type="region of interest" description="Disordered" evidence="1">
    <location>
        <begin position="1"/>
        <end position="22"/>
    </location>
</feature>
<evidence type="ECO:0000313" key="3">
    <source>
        <dbReference type="Proteomes" id="UP000660611"/>
    </source>
</evidence>
<reference evidence="2" key="1">
    <citation type="submission" date="2021-01" db="EMBL/GenBank/DDBJ databases">
        <title>Whole genome shotgun sequence of Dactylosporangium siamense NBRC 106093.</title>
        <authorList>
            <person name="Komaki H."/>
            <person name="Tamura T."/>
        </authorList>
    </citation>
    <scope>NUCLEOTIDE SEQUENCE</scope>
    <source>
        <strain evidence="2">NBRC 106093</strain>
    </source>
</reference>
<name>A0A919PNW4_9ACTN</name>
<keyword evidence="3" id="KW-1185">Reference proteome</keyword>
<protein>
    <recommendedName>
        <fullName evidence="4">Glycosyltransferase</fullName>
    </recommendedName>
</protein>
<dbReference type="InterPro" id="IPR029044">
    <property type="entry name" value="Nucleotide-diphossugar_trans"/>
</dbReference>
<evidence type="ECO:0008006" key="4">
    <source>
        <dbReference type="Google" id="ProtNLM"/>
    </source>
</evidence>
<accession>A0A919PNW4</accession>
<organism evidence="2 3">
    <name type="scientific">Dactylosporangium siamense</name>
    <dbReference type="NCBI Taxonomy" id="685454"/>
    <lineage>
        <taxon>Bacteria</taxon>
        <taxon>Bacillati</taxon>
        <taxon>Actinomycetota</taxon>
        <taxon>Actinomycetes</taxon>
        <taxon>Micromonosporales</taxon>
        <taxon>Micromonosporaceae</taxon>
        <taxon>Dactylosporangium</taxon>
    </lineage>
</organism>
<proteinExistence type="predicted"/>
<dbReference type="AlphaFoldDB" id="A0A919PNW4"/>
<sequence>MAGAYGVTRGPQPVPPRVHAHHASHTRLLSTATVRSARPAGVNAVIVPTARPYGYLRDAAELVKELNCQLIVLCSKWADAGRALDLAADVGVRVVTVDIDDDQPRLPDLRTSSMLDEQRWRRFSRKTDTSLKRNVGLALARMVGWRFVLFLDDDIRVEEPGDIWDAAALAETHAAVGLVNQGFPDNSVVCHAYRRTGGIQGTFVGGGALVVQVNRTTSFFPNIYNEDWFFLLNGHGIDPVTTVGKVTQKEYDPFRDTVRARGEEFGDTLAEGVYALLDDGKTIDAADAGYWEAYLSVRRDFIQQVLHRVPRATVADEAERQRMAAALTGAHGRSLTITPDLCVEYLRAWSADRRLWQSWLGKLPHKPSAEAALRYLGLKPHVA</sequence>
<dbReference type="EMBL" id="BONQ01000083">
    <property type="protein sequence ID" value="GIG47314.1"/>
    <property type="molecule type" value="Genomic_DNA"/>
</dbReference>